<dbReference type="Pfam" id="PF01695">
    <property type="entry name" value="IstB_IS21"/>
    <property type="match status" value="1"/>
</dbReference>
<gene>
    <name evidence="2" type="ORF">EYH37_00735</name>
</gene>
<dbReference type="EMBL" id="DQVE01000007">
    <property type="protein sequence ID" value="HIP97883.1"/>
    <property type="molecule type" value="Genomic_DNA"/>
</dbReference>
<dbReference type="GO" id="GO:0006260">
    <property type="term" value="P:DNA replication"/>
    <property type="evidence" value="ECO:0007669"/>
    <property type="project" value="TreeGrafter"/>
</dbReference>
<proteinExistence type="predicted"/>
<evidence type="ECO:0000313" key="2">
    <source>
        <dbReference type="EMBL" id="HIP97883.1"/>
    </source>
</evidence>
<dbReference type="Proteomes" id="UP000606463">
    <property type="component" value="Unassembled WGS sequence"/>
</dbReference>
<feature type="domain" description="AAA+ ATPase" evidence="1">
    <location>
        <begin position="87"/>
        <end position="242"/>
    </location>
</feature>
<dbReference type="InterPro" id="IPR027417">
    <property type="entry name" value="P-loop_NTPase"/>
</dbReference>
<protein>
    <submittedName>
        <fullName evidence="2">ATP-binding protein</fullName>
    </submittedName>
</protein>
<dbReference type="Gene3D" id="3.40.50.300">
    <property type="entry name" value="P-loop containing nucleotide triphosphate hydrolases"/>
    <property type="match status" value="1"/>
</dbReference>
<accession>A0A9D1CFW6</accession>
<dbReference type="SUPFAM" id="SSF52540">
    <property type="entry name" value="P-loop containing nucleoside triphosphate hydrolases"/>
    <property type="match status" value="1"/>
</dbReference>
<dbReference type="InterPro" id="IPR002611">
    <property type="entry name" value="IstB_ATP-bd"/>
</dbReference>
<keyword evidence="2" id="KW-0067">ATP-binding</keyword>
<dbReference type="PANTHER" id="PTHR30050:SF4">
    <property type="entry name" value="ATP-BINDING PROTEIN RV3427C IN INSERTION SEQUENCE-RELATED"/>
    <property type="match status" value="1"/>
</dbReference>
<keyword evidence="2" id="KW-0547">Nucleotide-binding</keyword>
<evidence type="ECO:0000313" key="3">
    <source>
        <dbReference type="Proteomes" id="UP000606463"/>
    </source>
</evidence>
<dbReference type="InterPro" id="IPR003593">
    <property type="entry name" value="AAA+_ATPase"/>
</dbReference>
<evidence type="ECO:0000259" key="1">
    <source>
        <dbReference type="SMART" id="SM00382"/>
    </source>
</evidence>
<reference evidence="2" key="1">
    <citation type="journal article" date="2020" name="ISME J.">
        <title>Gammaproteobacteria mediating utilization of methyl-, sulfur- and petroleum organic compounds in deep ocean hydrothermal plumes.</title>
        <authorList>
            <person name="Zhou Z."/>
            <person name="Liu Y."/>
            <person name="Pan J."/>
            <person name="Cron B.R."/>
            <person name="Toner B.M."/>
            <person name="Anantharaman K."/>
            <person name="Breier J.A."/>
            <person name="Dick G.J."/>
            <person name="Li M."/>
        </authorList>
    </citation>
    <scope>NUCLEOTIDE SEQUENCE</scope>
    <source>
        <strain evidence="2">SZUA-1501</strain>
    </source>
</reference>
<name>A0A9D1CFW6_AQUAO</name>
<dbReference type="AlphaFoldDB" id="A0A9D1CFW6"/>
<dbReference type="PANTHER" id="PTHR30050">
    <property type="entry name" value="CHROMOSOMAL REPLICATION INITIATOR PROTEIN DNAA"/>
    <property type="match status" value="1"/>
</dbReference>
<sequence>MVDGVKLVSQMGEGRHCPLCGGKGFIITERGARKCRCIYGRFNLEKFLNIPKRFWDADIRKIKSNLCAETSRQIYTYLRGFKTFYDKGIGLLLIGKQGVGKTYIVTAILKYLYQKYRIRGLFTDTKELSIKLRERFEKGGHSDLVEVLARVPVLVLDDLGNEVLTDWYRDILVGLISQRYNEKKVTFVTTNFYPSFAVGGIETPSREGVKIVDRSAVRFSSLPQERLLDSRFGSHVVSRLGEMTIPIVVKGIDQRLKKVLY</sequence>
<dbReference type="GO" id="GO:0005524">
    <property type="term" value="F:ATP binding"/>
    <property type="evidence" value="ECO:0007669"/>
    <property type="project" value="UniProtKB-KW"/>
</dbReference>
<comment type="caution">
    <text evidence="2">The sequence shown here is derived from an EMBL/GenBank/DDBJ whole genome shotgun (WGS) entry which is preliminary data.</text>
</comment>
<dbReference type="SMART" id="SM00382">
    <property type="entry name" value="AAA"/>
    <property type="match status" value="1"/>
</dbReference>
<organism evidence="2 3">
    <name type="scientific">Aquifex aeolicus</name>
    <dbReference type="NCBI Taxonomy" id="63363"/>
    <lineage>
        <taxon>Bacteria</taxon>
        <taxon>Pseudomonadati</taxon>
        <taxon>Aquificota</taxon>
        <taxon>Aquificia</taxon>
        <taxon>Aquificales</taxon>
        <taxon>Aquificaceae</taxon>
        <taxon>Aquifex</taxon>
    </lineage>
</organism>